<sequence length="156" mass="16896">MARIEPRGATAADDGAGRRRQRWRGEGPEERATATAARGGGFYGYTGCLSRGERERRGRGKEVTAEEGSSPGKRPTARGELKPKPIGGDKRLQKTEYESAASQIGYSVRRLKQNRTRIADVADSDKGMAGSLSGSVGVLHEDCHVRIESEEGNCIY</sequence>
<reference evidence="2" key="2">
    <citation type="submission" date="2005-04" db="EMBL/GenBank/DDBJ databases">
        <authorList>
            <person name="Buell C.R."/>
            <person name="Wing R.A."/>
            <person name="McCombie W.A."/>
            <person name="Ouyang S."/>
        </authorList>
    </citation>
    <scope>NUCLEOTIDE SEQUENCE</scope>
</reference>
<reference evidence="2" key="3">
    <citation type="submission" date="2006-01" db="EMBL/GenBank/DDBJ databases">
        <authorList>
            <person name="Buell R."/>
        </authorList>
    </citation>
    <scope>NUCLEOTIDE SEQUENCE</scope>
</reference>
<feature type="compositionally biased region" description="Basic and acidic residues" evidence="1">
    <location>
        <begin position="23"/>
        <end position="32"/>
    </location>
</feature>
<proteinExistence type="predicted"/>
<feature type="compositionally biased region" description="Basic and acidic residues" evidence="1">
    <location>
        <begin position="77"/>
        <end position="97"/>
    </location>
</feature>
<feature type="compositionally biased region" description="Basic and acidic residues" evidence="1">
    <location>
        <begin position="51"/>
        <end position="64"/>
    </location>
</feature>
<feature type="region of interest" description="Disordered" evidence="1">
    <location>
        <begin position="1"/>
        <end position="99"/>
    </location>
</feature>
<dbReference type="EMBL" id="DP000010">
    <property type="protein sequence ID" value="ABA95106.1"/>
    <property type="molecule type" value="Genomic_DNA"/>
</dbReference>
<name>Q2R0G1_ORYSJ</name>
<gene>
    <name evidence="2" type="ordered locus">LOC_Os11g42670</name>
</gene>
<dbReference type="AlphaFoldDB" id="Q2R0G1"/>
<accession>Q2R0G1</accession>
<evidence type="ECO:0000313" key="2">
    <source>
        <dbReference type="EMBL" id="ABA95106.1"/>
    </source>
</evidence>
<evidence type="ECO:0000256" key="1">
    <source>
        <dbReference type="SAM" id="MobiDB-lite"/>
    </source>
</evidence>
<reference evidence="2" key="1">
    <citation type="journal article" date="2005" name="BMC Biol.">
        <title>The sequence of rice chromosomes 11 and 12, rich in disease resistance genes and recent gene duplications.</title>
        <authorList>
            <consortium name="The rice chromosomes 11 and 12 sequencing consortia"/>
        </authorList>
    </citation>
    <scope>NUCLEOTIDE SEQUENCE [LARGE SCALE GENOMIC DNA]</scope>
</reference>
<organism evidence="2">
    <name type="scientific">Oryza sativa subsp. japonica</name>
    <name type="common">Rice</name>
    <dbReference type="NCBI Taxonomy" id="39947"/>
    <lineage>
        <taxon>Eukaryota</taxon>
        <taxon>Viridiplantae</taxon>
        <taxon>Streptophyta</taxon>
        <taxon>Embryophyta</taxon>
        <taxon>Tracheophyta</taxon>
        <taxon>Spermatophyta</taxon>
        <taxon>Magnoliopsida</taxon>
        <taxon>Liliopsida</taxon>
        <taxon>Poales</taxon>
        <taxon>Poaceae</taxon>
        <taxon>BOP clade</taxon>
        <taxon>Oryzoideae</taxon>
        <taxon>Oryzeae</taxon>
        <taxon>Oryzinae</taxon>
        <taxon>Oryza</taxon>
        <taxon>Oryza sativa</taxon>
    </lineage>
</organism>
<protein>
    <submittedName>
        <fullName evidence="2">Uncharacterized protein</fullName>
    </submittedName>
</protein>